<name>A0A1S3JLL2_LINAN</name>
<feature type="binding site" evidence="11">
    <location>
        <position position="108"/>
    </location>
    <ligand>
        <name>Fe cation</name>
        <dbReference type="ChEBI" id="CHEBI:24875"/>
    </ligand>
</feature>
<dbReference type="InterPro" id="IPR012093">
    <property type="entry name" value="Pirin"/>
</dbReference>
<dbReference type="GO" id="GO:0046872">
    <property type="term" value="F:metal ion binding"/>
    <property type="evidence" value="ECO:0007669"/>
    <property type="project" value="UniProtKB-KW"/>
</dbReference>
<dbReference type="InterPro" id="IPR003829">
    <property type="entry name" value="Pirin_N_dom"/>
</dbReference>
<keyword evidence="11" id="KW-0479">Metal-binding</keyword>
<dbReference type="EC" id="1.13.11.24" evidence="8"/>
<evidence type="ECO:0000256" key="10">
    <source>
        <dbReference type="ARBA" id="ARBA00077684"/>
    </source>
</evidence>
<comment type="pathway">
    <text evidence="6">Flavonoid metabolism; quercetin degradation.</text>
</comment>
<proteinExistence type="inferred from homology"/>
<dbReference type="GO" id="GO:0008127">
    <property type="term" value="F:quercetin 2,3-dioxygenase activity"/>
    <property type="evidence" value="ECO:0007669"/>
    <property type="project" value="UniProtKB-EC"/>
</dbReference>
<dbReference type="InterPro" id="IPR011051">
    <property type="entry name" value="RmlC_Cupin_sf"/>
</dbReference>
<evidence type="ECO:0000256" key="11">
    <source>
        <dbReference type="PIRSR" id="PIRSR006232-1"/>
    </source>
</evidence>
<comment type="cofactor">
    <cofactor evidence="11">
        <name>Fe cation</name>
        <dbReference type="ChEBI" id="CHEBI:24875"/>
    </cofactor>
    <text evidence="11">Binds 1 Fe cation per subunit.</text>
</comment>
<evidence type="ECO:0000256" key="1">
    <source>
        <dbReference type="ARBA" id="ARBA00004123"/>
    </source>
</evidence>
<dbReference type="Pfam" id="PF05726">
    <property type="entry name" value="Pirin_C"/>
    <property type="match status" value="1"/>
</dbReference>
<dbReference type="AlphaFoldDB" id="A0A1S3JLL2"/>
<dbReference type="RefSeq" id="XP_013411262.1">
    <property type="nucleotide sequence ID" value="XM_013555808.1"/>
</dbReference>
<dbReference type="InterPro" id="IPR008778">
    <property type="entry name" value="Pirin_C_dom"/>
</dbReference>
<dbReference type="KEGG" id="lak:106174308"/>
<reference evidence="16" key="1">
    <citation type="submission" date="2025-08" db="UniProtKB">
        <authorList>
            <consortium name="RefSeq"/>
        </authorList>
    </citation>
    <scope>IDENTIFICATION</scope>
    <source>
        <tissue evidence="16">Gonads</tissue>
    </source>
</reference>
<comment type="subunit">
    <text evidence="7">May interact with NF1/CTF1. Interacts with BCL3. Identified in a complex comprised of PIR, BLC3, NFKB1 and target DNA.</text>
</comment>
<dbReference type="SUPFAM" id="SSF51182">
    <property type="entry name" value="RmlC-like cupins"/>
    <property type="match status" value="1"/>
</dbReference>
<comment type="catalytic activity">
    <reaction evidence="4">
        <text>quercetin + O2 = 2-(3,4-dihydroxybenzoyloxy)-4,6-dihydroxybenzoate + CO</text>
        <dbReference type="Rhea" id="RHEA:15381"/>
        <dbReference type="ChEBI" id="CHEBI:15379"/>
        <dbReference type="ChEBI" id="CHEBI:17245"/>
        <dbReference type="ChEBI" id="CHEBI:57628"/>
        <dbReference type="ChEBI" id="CHEBI:57694"/>
        <dbReference type="EC" id="1.13.11.24"/>
    </reaction>
</comment>
<dbReference type="PANTHER" id="PTHR13903">
    <property type="entry name" value="PIRIN-RELATED"/>
    <property type="match status" value="1"/>
</dbReference>
<feature type="binding site" evidence="11">
    <location>
        <position position="150"/>
    </location>
    <ligand>
        <name>Fe cation</name>
        <dbReference type="ChEBI" id="CHEBI:24875"/>
    </ligand>
</feature>
<evidence type="ECO:0000256" key="8">
    <source>
        <dbReference type="ARBA" id="ARBA00066677"/>
    </source>
</evidence>
<dbReference type="STRING" id="7574.A0A1S3JLL2"/>
<evidence type="ECO:0000256" key="5">
    <source>
        <dbReference type="ARBA" id="ARBA00054987"/>
    </source>
</evidence>
<dbReference type="OrthoDB" id="198735at2759"/>
<dbReference type="PIRSF" id="PIRSF006232">
    <property type="entry name" value="Pirin"/>
    <property type="match status" value="1"/>
</dbReference>
<sequence length="342" mass="37661">MLTLSAKSCLKCLLPVIISQTVYSQLRIPSPFDLPRAAFVSFVTSDNNTGGGMSRKVVQTVLSVEQDEGMGARVRRSVGRAELKNLDPFLLLDEFRVTAPAGFPDHPHRGFETVTYMLNGAFRHEDFCGHKGIINAGDLQWMTAGRGIVHCEMPHGDKEGHGLQLWVNLSKKDKMIKPAYQELLDKDIPKGEKDGVTAKVIAGEALGIKSPVYTRTPTLYIDFTMAPGSRLSQAVPRGWTAFVYTLSGEAYFGGTHGKPHHTLVLGDGETLEVENKGKESCHFVLIGGMPIKEPVVQYGPFVMTTDEEIKEAMADYHHDRNGFENASSWNSFVVTEDDLPPP</sequence>
<feature type="domain" description="Pirin C-terminal" evidence="14">
    <location>
        <begin position="220"/>
        <end position="321"/>
    </location>
</feature>
<dbReference type="InterPro" id="IPR014710">
    <property type="entry name" value="RmlC-like_jellyroll"/>
</dbReference>
<gene>
    <name evidence="16" type="primary">LOC106174308</name>
</gene>
<accession>A0A1S3JLL2</accession>
<evidence type="ECO:0000313" key="15">
    <source>
        <dbReference type="Proteomes" id="UP000085678"/>
    </source>
</evidence>
<evidence type="ECO:0000256" key="12">
    <source>
        <dbReference type="RuleBase" id="RU003457"/>
    </source>
</evidence>
<evidence type="ECO:0000256" key="4">
    <source>
        <dbReference type="ARBA" id="ARBA00050845"/>
    </source>
</evidence>
<organism evidence="15 16">
    <name type="scientific">Lingula anatina</name>
    <name type="common">Brachiopod</name>
    <name type="synonym">Lingula unguis</name>
    <dbReference type="NCBI Taxonomy" id="7574"/>
    <lineage>
        <taxon>Eukaryota</taxon>
        <taxon>Metazoa</taxon>
        <taxon>Spiralia</taxon>
        <taxon>Lophotrochozoa</taxon>
        <taxon>Brachiopoda</taxon>
        <taxon>Linguliformea</taxon>
        <taxon>Lingulata</taxon>
        <taxon>Lingulida</taxon>
        <taxon>Linguloidea</taxon>
        <taxon>Lingulidae</taxon>
        <taxon>Lingula</taxon>
    </lineage>
</organism>
<dbReference type="InParanoid" id="A0A1S3JLL2"/>
<keyword evidence="3" id="KW-0539">Nucleus</keyword>
<keyword evidence="11" id="KW-0408">Iron</keyword>
<feature type="binding site" evidence="11">
    <location>
        <position position="106"/>
    </location>
    <ligand>
        <name>Fe cation</name>
        <dbReference type="ChEBI" id="CHEBI:24875"/>
    </ligand>
</feature>
<protein>
    <recommendedName>
        <fullName evidence="9">Pirin</fullName>
        <ecNumber evidence="8">1.13.11.24</ecNumber>
    </recommendedName>
    <alternativeName>
        <fullName evidence="10">Probable quercetin 2,3-dioxygenase PIR</fullName>
    </alternativeName>
</protein>
<feature type="binding site" evidence="11">
    <location>
        <position position="152"/>
    </location>
    <ligand>
        <name>Fe cation</name>
        <dbReference type="ChEBI" id="CHEBI:24875"/>
    </ligand>
</feature>
<comment type="subcellular location">
    <subcellularLocation>
        <location evidence="1">Nucleus</location>
    </subcellularLocation>
</comment>
<evidence type="ECO:0000256" key="3">
    <source>
        <dbReference type="ARBA" id="ARBA00023242"/>
    </source>
</evidence>
<evidence type="ECO:0000256" key="9">
    <source>
        <dbReference type="ARBA" id="ARBA00069068"/>
    </source>
</evidence>
<dbReference type="CDD" id="cd02247">
    <property type="entry name" value="cupin_pirin_C"/>
    <property type="match status" value="1"/>
</dbReference>
<dbReference type="GO" id="GO:0005634">
    <property type="term" value="C:nucleus"/>
    <property type="evidence" value="ECO:0007669"/>
    <property type="project" value="UniProtKB-SubCell"/>
</dbReference>
<dbReference type="CDD" id="cd02909">
    <property type="entry name" value="cupin_pirin_N"/>
    <property type="match status" value="1"/>
</dbReference>
<evidence type="ECO:0000259" key="13">
    <source>
        <dbReference type="Pfam" id="PF02678"/>
    </source>
</evidence>
<comment type="similarity">
    <text evidence="2 12">Belongs to the pirin family.</text>
</comment>
<dbReference type="FunFam" id="2.60.120.10:FF:000055">
    <property type="entry name" value="pirin"/>
    <property type="match status" value="1"/>
</dbReference>
<evidence type="ECO:0000256" key="2">
    <source>
        <dbReference type="ARBA" id="ARBA00008416"/>
    </source>
</evidence>
<keyword evidence="15" id="KW-1185">Reference proteome</keyword>
<comment type="function">
    <text evidence="5">Transcriptional coregulator of NF-kappa-B which facilitates binding of NF-kappa-B proteins to target kappa-B genes in a redox-state-dependent manner. May be required for efficient terminal myeloid maturation of hematopoietic cells. Has quercetin 2,3-dioxygenase activity (in vitro).</text>
</comment>
<dbReference type="Pfam" id="PF02678">
    <property type="entry name" value="Pirin"/>
    <property type="match status" value="1"/>
</dbReference>
<dbReference type="Gene3D" id="2.60.120.10">
    <property type="entry name" value="Jelly Rolls"/>
    <property type="match status" value="2"/>
</dbReference>
<evidence type="ECO:0000256" key="6">
    <source>
        <dbReference type="ARBA" id="ARBA00060642"/>
    </source>
</evidence>
<evidence type="ECO:0000256" key="7">
    <source>
        <dbReference type="ARBA" id="ARBA00064668"/>
    </source>
</evidence>
<evidence type="ECO:0000259" key="14">
    <source>
        <dbReference type="Pfam" id="PF05726"/>
    </source>
</evidence>
<dbReference type="PANTHER" id="PTHR13903:SF8">
    <property type="entry name" value="PIRIN"/>
    <property type="match status" value="1"/>
</dbReference>
<feature type="domain" description="Pirin N-terminal" evidence="13">
    <location>
        <begin position="72"/>
        <end position="167"/>
    </location>
</feature>
<dbReference type="Proteomes" id="UP000085678">
    <property type="component" value="Unplaced"/>
</dbReference>
<dbReference type="GeneID" id="106174308"/>
<evidence type="ECO:0000313" key="16">
    <source>
        <dbReference type="RefSeq" id="XP_013411262.1"/>
    </source>
</evidence>